<organism evidence="3 4">
    <name type="scientific">Stappia indica</name>
    <dbReference type="NCBI Taxonomy" id="538381"/>
    <lineage>
        <taxon>Bacteria</taxon>
        <taxon>Pseudomonadati</taxon>
        <taxon>Pseudomonadota</taxon>
        <taxon>Alphaproteobacteria</taxon>
        <taxon>Hyphomicrobiales</taxon>
        <taxon>Stappiaceae</taxon>
        <taxon>Stappia</taxon>
    </lineage>
</organism>
<feature type="chain" id="PRO_5013352460" evidence="1">
    <location>
        <begin position="28"/>
        <end position="326"/>
    </location>
</feature>
<dbReference type="EMBL" id="OBML01000002">
    <property type="protein sequence ID" value="SOB96036.1"/>
    <property type="molecule type" value="Genomic_DNA"/>
</dbReference>
<protein>
    <submittedName>
        <fullName evidence="3">Uncharacterized iron-regulated protein</fullName>
    </submittedName>
</protein>
<dbReference type="CDD" id="cd14727">
    <property type="entry name" value="ChanN-like"/>
    <property type="match status" value="1"/>
</dbReference>
<dbReference type="AlphaFoldDB" id="A0A285RPJ8"/>
<dbReference type="Gene3D" id="3.40.50.11550">
    <property type="match status" value="2"/>
</dbReference>
<dbReference type="SUPFAM" id="SSF159501">
    <property type="entry name" value="EreA/ChaN-like"/>
    <property type="match status" value="1"/>
</dbReference>
<dbReference type="Pfam" id="PF04187">
    <property type="entry name" value="Cofac_haem_bdg"/>
    <property type="match status" value="1"/>
</dbReference>
<evidence type="ECO:0000313" key="3">
    <source>
        <dbReference type="EMBL" id="SOB96036.1"/>
    </source>
</evidence>
<evidence type="ECO:0000259" key="2">
    <source>
        <dbReference type="Pfam" id="PF04187"/>
    </source>
</evidence>
<evidence type="ECO:0000313" key="4">
    <source>
        <dbReference type="Proteomes" id="UP000219331"/>
    </source>
</evidence>
<reference evidence="3 4" key="1">
    <citation type="submission" date="2017-08" db="EMBL/GenBank/DDBJ databases">
        <authorList>
            <person name="de Groot N.N."/>
        </authorList>
    </citation>
    <scope>NUCLEOTIDE SEQUENCE [LARGE SCALE GENOMIC DNA]</scope>
    <source>
        <strain evidence="3 4">USBA 352</strain>
    </source>
</reference>
<feature type="signal peptide" evidence="1">
    <location>
        <begin position="1"/>
        <end position="27"/>
    </location>
</feature>
<gene>
    <name evidence="3" type="ORF">SAMN05421512_10296</name>
</gene>
<dbReference type="Proteomes" id="UP000219331">
    <property type="component" value="Unassembled WGS sequence"/>
</dbReference>
<dbReference type="RefSeq" id="WP_097173906.1">
    <property type="nucleotide sequence ID" value="NZ_OBML01000002.1"/>
</dbReference>
<keyword evidence="1" id="KW-0732">Signal</keyword>
<evidence type="ECO:0000256" key="1">
    <source>
        <dbReference type="SAM" id="SignalP"/>
    </source>
</evidence>
<dbReference type="OrthoDB" id="9795827at2"/>
<dbReference type="STRING" id="538381.GCA_001696535_03410"/>
<accession>A0A285RPJ8</accession>
<sequence>MTLFALRLAATLALVPLAGLPATGAPAGGFTLTDGADHPLSGRVWSVAQSTFVLPAEVETAVAAARFVLLGEIHDNPDHHALQARLLEAAGEGARKPAVVLEMLPRDRQGDVDAYLVSGNGTAEGFGEALGWAESGWPDYAIYRPVIEVAVAQGLPVVAGDTPRGERRRIAAEGMAALGADEVAALRLSEPLGEAADAVMLDTLFDGHCGMMPREALTPLVAVQRLRDARLADAMISAGDDGAVLIAGSGHVRKDVGAPRYLAWRAPDAEAVAVGFVEVREGESDPALYAGGTADVPPPYDYLWFTPRKDRGDPCEGLKERFGGKK</sequence>
<feature type="domain" description="Haem-binding uptake Tiki superfamily ChaN" evidence="2">
    <location>
        <begin position="61"/>
        <end position="262"/>
    </location>
</feature>
<proteinExistence type="predicted"/>
<name>A0A285RPJ8_9HYPH</name>
<dbReference type="InterPro" id="IPR007314">
    <property type="entry name" value="Cofac_haem-bd_dom"/>
</dbReference>
<keyword evidence="4" id="KW-1185">Reference proteome</keyword>